<dbReference type="AlphaFoldDB" id="A0AAD7LMA9"/>
<reference evidence="4" key="1">
    <citation type="journal article" date="2023" name="Science">
        <title>Elucidation of the pathway for biosynthesis of saponin adjuvants from the soapbark tree.</title>
        <authorList>
            <person name="Reed J."/>
            <person name="Orme A."/>
            <person name="El-Demerdash A."/>
            <person name="Owen C."/>
            <person name="Martin L.B.B."/>
            <person name="Misra R.C."/>
            <person name="Kikuchi S."/>
            <person name="Rejzek M."/>
            <person name="Martin A.C."/>
            <person name="Harkess A."/>
            <person name="Leebens-Mack J."/>
            <person name="Louveau T."/>
            <person name="Stephenson M.J."/>
            <person name="Osbourn A."/>
        </authorList>
    </citation>
    <scope>NUCLEOTIDE SEQUENCE</scope>
    <source>
        <strain evidence="4">S10</strain>
    </source>
</reference>
<comment type="caution">
    <text evidence="4">The sequence shown here is derived from an EMBL/GenBank/DDBJ whole genome shotgun (WGS) entry which is preliminary data.</text>
</comment>
<dbReference type="Gene3D" id="1.25.40.10">
    <property type="entry name" value="Tetratricopeptide repeat domain"/>
    <property type="match status" value="2"/>
</dbReference>
<evidence type="ECO:0000256" key="3">
    <source>
        <dbReference type="PROSITE-ProRule" id="PRU00708"/>
    </source>
</evidence>
<keyword evidence="2" id="KW-0677">Repeat</keyword>
<dbReference type="InterPro" id="IPR011990">
    <property type="entry name" value="TPR-like_helical_dom_sf"/>
</dbReference>
<name>A0AAD7LMA9_QUISA</name>
<accession>A0AAD7LMA9</accession>
<dbReference type="Pfam" id="PF01535">
    <property type="entry name" value="PPR"/>
    <property type="match status" value="1"/>
</dbReference>
<evidence type="ECO:0000256" key="2">
    <source>
        <dbReference type="ARBA" id="ARBA00022737"/>
    </source>
</evidence>
<dbReference type="KEGG" id="qsa:O6P43_020988"/>
<feature type="repeat" description="PPR" evidence="3">
    <location>
        <begin position="9"/>
        <end position="46"/>
    </location>
</feature>
<dbReference type="Pfam" id="PF12854">
    <property type="entry name" value="PPR_1"/>
    <property type="match status" value="1"/>
</dbReference>
<dbReference type="InterPro" id="IPR002885">
    <property type="entry name" value="PPR_rpt"/>
</dbReference>
<dbReference type="PROSITE" id="PS51375">
    <property type="entry name" value="PPR"/>
    <property type="match status" value="2"/>
</dbReference>
<keyword evidence="5" id="KW-1185">Reference proteome</keyword>
<gene>
    <name evidence="4" type="ORF">O6P43_020988</name>
</gene>
<evidence type="ECO:0000313" key="4">
    <source>
        <dbReference type="EMBL" id="KAJ7960562.1"/>
    </source>
</evidence>
<protein>
    <submittedName>
        <fullName evidence="4">Pentatricopeptide repeat-containing protein</fullName>
    </submittedName>
</protein>
<dbReference type="PANTHER" id="PTHR47941">
    <property type="entry name" value="PENTATRICOPEPTIDE REPEAT-CONTAINING PROTEIN 3, MITOCHONDRIAL"/>
    <property type="match status" value="1"/>
</dbReference>
<feature type="repeat" description="PPR" evidence="3">
    <location>
        <begin position="78"/>
        <end position="112"/>
    </location>
</feature>
<sequence>MLMTGESPDTATYSALATLLVERCRKENVTEADNVFDEMLHRRVVPDLVSFGCSQGKDILVRHWCIFRNMMISGLTLDTVIYTVLIDGFCRNDILSEALKMRNEMLEHGLLWMWYVTILYEGIAHREDAH</sequence>
<proteinExistence type="inferred from homology"/>
<dbReference type="NCBIfam" id="TIGR00756">
    <property type="entry name" value="PPR"/>
    <property type="match status" value="2"/>
</dbReference>
<dbReference type="EMBL" id="JARAOO010000008">
    <property type="protein sequence ID" value="KAJ7960562.1"/>
    <property type="molecule type" value="Genomic_DNA"/>
</dbReference>
<evidence type="ECO:0000313" key="5">
    <source>
        <dbReference type="Proteomes" id="UP001163823"/>
    </source>
</evidence>
<comment type="similarity">
    <text evidence="1">Belongs to the PPR family. P subfamily.</text>
</comment>
<organism evidence="4 5">
    <name type="scientific">Quillaja saponaria</name>
    <name type="common">Soap bark tree</name>
    <dbReference type="NCBI Taxonomy" id="32244"/>
    <lineage>
        <taxon>Eukaryota</taxon>
        <taxon>Viridiplantae</taxon>
        <taxon>Streptophyta</taxon>
        <taxon>Embryophyta</taxon>
        <taxon>Tracheophyta</taxon>
        <taxon>Spermatophyta</taxon>
        <taxon>Magnoliopsida</taxon>
        <taxon>eudicotyledons</taxon>
        <taxon>Gunneridae</taxon>
        <taxon>Pentapetalae</taxon>
        <taxon>rosids</taxon>
        <taxon>fabids</taxon>
        <taxon>Fabales</taxon>
        <taxon>Quillajaceae</taxon>
        <taxon>Quillaja</taxon>
    </lineage>
</organism>
<dbReference type="Proteomes" id="UP001163823">
    <property type="component" value="Chromosome 8"/>
</dbReference>
<evidence type="ECO:0000256" key="1">
    <source>
        <dbReference type="ARBA" id="ARBA00007626"/>
    </source>
</evidence>